<dbReference type="VEuPathDB" id="FungiDB:BO97DRAFT_425088"/>
<dbReference type="AlphaFoldDB" id="A0A395HW86"/>
<evidence type="ECO:0000313" key="2">
    <source>
        <dbReference type="EMBL" id="RAL11789.1"/>
    </source>
</evidence>
<reference evidence="2 3" key="1">
    <citation type="submission" date="2018-02" db="EMBL/GenBank/DDBJ databases">
        <title>The genomes of Aspergillus section Nigri reveals drivers in fungal speciation.</title>
        <authorList>
            <consortium name="DOE Joint Genome Institute"/>
            <person name="Vesth T.C."/>
            <person name="Nybo J."/>
            <person name="Theobald S."/>
            <person name="Brandl J."/>
            <person name="Frisvad J.C."/>
            <person name="Nielsen K.F."/>
            <person name="Lyhne E.K."/>
            <person name="Kogle M.E."/>
            <person name="Kuo A."/>
            <person name="Riley R."/>
            <person name="Clum A."/>
            <person name="Nolan M."/>
            <person name="Lipzen A."/>
            <person name="Salamov A."/>
            <person name="Henrissat B."/>
            <person name="Wiebenga A."/>
            <person name="De vries R.P."/>
            <person name="Grigoriev I.V."/>
            <person name="Mortensen U.H."/>
            <person name="Andersen M.R."/>
            <person name="Baker S.E."/>
        </authorList>
    </citation>
    <scope>NUCLEOTIDE SEQUENCE [LARGE SCALE GENOMIC DNA]</scope>
    <source>
        <strain evidence="2 3">CBS 101889</strain>
    </source>
</reference>
<dbReference type="Proteomes" id="UP000248961">
    <property type="component" value="Unassembled WGS sequence"/>
</dbReference>
<feature type="compositionally biased region" description="Basic and acidic residues" evidence="1">
    <location>
        <begin position="7"/>
        <end position="19"/>
    </location>
</feature>
<name>A0A395HW86_ASPHC</name>
<evidence type="ECO:0000256" key="1">
    <source>
        <dbReference type="SAM" id="MobiDB-lite"/>
    </source>
</evidence>
<dbReference type="RefSeq" id="XP_025550943.1">
    <property type="nucleotide sequence ID" value="XM_025697037.1"/>
</dbReference>
<feature type="compositionally biased region" description="Low complexity" evidence="1">
    <location>
        <begin position="66"/>
        <end position="83"/>
    </location>
</feature>
<proteinExistence type="predicted"/>
<sequence>MSSNADDNARGNDQGHSDGRNSVALGGNYSIFGFQIDTFTYVSWGPVAHRQTSSHAGNASSVSGKGTTPSNSTTGSNPSTGNSRQSASGKKTAIGREPPMVDCFRPYDYDRARG</sequence>
<dbReference type="GeneID" id="37201326"/>
<dbReference type="EMBL" id="KZ824286">
    <property type="protein sequence ID" value="RAL11789.1"/>
    <property type="molecule type" value="Genomic_DNA"/>
</dbReference>
<feature type="region of interest" description="Disordered" evidence="1">
    <location>
        <begin position="49"/>
        <end position="114"/>
    </location>
</feature>
<feature type="compositionally biased region" description="Polar residues" evidence="1">
    <location>
        <begin position="50"/>
        <end position="65"/>
    </location>
</feature>
<feature type="compositionally biased region" description="Basic and acidic residues" evidence="1">
    <location>
        <begin position="105"/>
        <end position="114"/>
    </location>
</feature>
<gene>
    <name evidence="2" type="ORF">BO97DRAFT_425088</name>
</gene>
<keyword evidence="3" id="KW-1185">Reference proteome</keyword>
<organism evidence="2 3">
    <name type="scientific">Aspergillus homomorphus (strain CBS 101889)</name>
    <dbReference type="NCBI Taxonomy" id="1450537"/>
    <lineage>
        <taxon>Eukaryota</taxon>
        <taxon>Fungi</taxon>
        <taxon>Dikarya</taxon>
        <taxon>Ascomycota</taxon>
        <taxon>Pezizomycotina</taxon>
        <taxon>Eurotiomycetes</taxon>
        <taxon>Eurotiomycetidae</taxon>
        <taxon>Eurotiales</taxon>
        <taxon>Aspergillaceae</taxon>
        <taxon>Aspergillus</taxon>
        <taxon>Aspergillus subgen. Circumdati</taxon>
    </lineage>
</organism>
<protein>
    <submittedName>
        <fullName evidence="2">Uncharacterized protein</fullName>
    </submittedName>
</protein>
<accession>A0A395HW86</accession>
<feature type="region of interest" description="Disordered" evidence="1">
    <location>
        <begin position="1"/>
        <end position="24"/>
    </location>
</feature>
<evidence type="ECO:0000313" key="3">
    <source>
        <dbReference type="Proteomes" id="UP000248961"/>
    </source>
</evidence>